<keyword evidence="2 4" id="KW-0238">DNA-binding</keyword>
<dbReference type="InterPro" id="IPR001647">
    <property type="entry name" value="HTH_TetR"/>
</dbReference>
<dbReference type="SUPFAM" id="SSF46689">
    <property type="entry name" value="Homeodomain-like"/>
    <property type="match status" value="1"/>
</dbReference>
<dbReference type="Gene3D" id="1.10.357.10">
    <property type="entry name" value="Tetracycline Repressor, domain 2"/>
    <property type="match status" value="1"/>
</dbReference>
<evidence type="ECO:0000256" key="3">
    <source>
        <dbReference type="ARBA" id="ARBA00023163"/>
    </source>
</evidence>
<accession>A0A848DDD4</accession>
<dbReference type="PROSITE" id="PS50977">
    <property type="entry name" value="HTH_TETR_2"/>
    <property type="match status" value="1"/>
</dbReference>
<feature type="DNA-binding region" description="H-T-H motif" evidence="4">
    <location>
        <begin position="49"/>
        <end position="68"/>
    </location>
</feature>
<evidence type="ECO:0000313" key="8">
    <source>
        <dbReference type="Proteomes" id="UP000586918"/>
    </source>
</evidence>
<name>A0A848DDD4_9PSEU</name>
<dbReference type="PANTHER" id="PTHR30055:SF234">
    <property type="entry name" value="HTH-TYPE TRANSCRIPTIONAL REGULATOR BETI"/>
    <property type="match status" value="1"/>
</dbReference>
<dbReference type="GO" id="GO:0000976">
    <property type="term" value="F:transcription cis-regulatory region binding"/>
    <property type="evidence" value="ECO:0007669"/>
    <property type="project" value="TreeGrafter"/>
</dbReference>
<dbReference type="InterPro" id="IPR050109">
    <property type="entry name" value="HTH-type_TetR-like_transc_reg"/>
</dbReference>
<dbReference type="PANTHER" id="PTHR30055">
    <property type="entry name" value="HTH-TYPE TRANSCRIPTIONAL REGULATOR RUTR"/>
    <property type="match status" value="1"/>
</dbReference>
<sequence length="138" mass="15216">MGRTDTSAPVRRRLGRPRRDGSTVDGPVPDVIVKAAAKLFTEQGYAATTMTQIARAAGLQQSSLYYWFSRKEQILQAALSVNRLALTHTSVVAAGDGAPGLKLFRLLRYDTLQLCLSPWDFTEIEQLAQAQPDDFADF</sequence>
<evidence type="ECO:0000256" key="5">
    <source>
        <dbReference type="SAM" id="MobiDB-lite"/>
    </source>
</evidence>
<gene>
    <name evidence="7" type="ORF">HF519_03235</name>
</gene>
<feature type="domain" description="HTH tetR-type" evidence="6">
    <location>
        <begin position="26"/>
        <end position="86"/>
    </location>
</feature>
<dbReference type="Pfam" id="PF00440">
    <property type="entry name" value="TetR_N"/>
    <property type="match status" value="1"/>
</dbReference>
<comment type="caution">
    <text evidence="7">The sequence shown here is derived from an EMBL/GenBank/DDBJ whole genome shotgun (WGS) entry which is preliminary data.</text>
</comment>
<feature type="region of interest" description="Disordered" evidence="5">
    <location>
        <begin position="1"/>
        <end position="26"/>
    </location>
</feature>
<dbReference type="PRINTS" id="PR00455">
    <property type="entry name" value="HTHTETR"/>
</dbReference>
<dbReference type="Proteomes" id="UP000586918">
    <property type="component" value="Unassembled WGS sequence"/>
</dbReference>
<dbReference type="RefSeq" id="WP_169410102.1">
    <property type="nucleotide sequence ID" value="NZ_JAAXKZ010000006.1"/>
</dbReference>
<evidence type="ECO:0000313" key="7">
    <source>
        <dbReference type="EMBL" id="NMH90610.1"/>
    </source>
</evidence>
<keyword evidence="3" id="KW-0804">Transcription</keyword>
<evidence type="ECO:0000256" key="4">
    <source>
        <dbReference type="PROSITE-ProRule" id="PRU00335"/>
    </source>
</evidence>
<protein>
    <submittedName>
        <fullName evidence="7">Helix-turn-helix transcriptional regulator</fullName>
    </submittedName>
</protein>
<evidence type="ECO:0000256" key="2">
    <source>
        <dbReference type="ARBA" id="ARBA00023125"/>
    </source>
</evidence>
<dbReference type="GO" id="GO:0003700">
    <property type="term" value="F:DNA-binding transcription factor activity"/>
    <property type="evidence" value="ECO:0007669"/>
    <property type="project" value="TreeGrafter"/>
</dbReference>
<dbReference type="EMBL" id="JAAXKZ010000006">
    <property type="protein sequence ID" value="NMH90610.1"/>
    <property type="molecule type" value="Genomic_DNA"/>
</dbReference>
<keyword evidence="1" id="KW-0805">Transcription regulation</keyword>
<keyword evidence="8" id="KW-1185">Reference proteome</keyword>
<dbReference type="InterPro" id="IPR009057">
    <property type="entry name" value="Homeodomain-like_sf"/>
</dbReference>
<dbReference type="AlphaFoldDB" id="A0A848DDD4"/>
<organism evidence="7 8">
    <name type="scientific">Pseudonocardia bannensis</name>
    <dbReference type="NCBI Taxonomy" id="630973"/>
    <lineage>
        <taxon>Bacteria</taxon>
        <taxon>Bacillati</taxon>
        <taxon>Actinomycetota</taxon>
        <taxon>Actinomycetes</taxon>
        <taxon>Pseudonocardiales</taxon>
        <taxon>Pseudonocardiaceae</taxon>
        <taxon>Pseudonocardia</taxon>
    </lineage>
</organism>
<evidence type="ECO:0000256" key="1">
    <source>
        <dbReference type="ARBA" id="ARBA00023015"/>
    </source>
</evidence>
<proteinExistence type="predicted"/>
<reference evidence="7 8" key="1">
    <citation type="submission" date="2020-04" db="EMBL/GenBank/DDBJ databases">
        <authorList>
            <person name="Klaysubun C."/>
            <person name="Duangmal K."/>
            <person name="Lipun K."/>
        </authorList>
    </citation>
    <scope>NUCLEOTIDE SEQUENCE [LARGE SCALE GENOMIC DNA]</scope>
    <source>
        <strain evidence="7 8">DSM 45300</strain>
    </source>
</reference>
<evidence type="ECO:0000259" key="6">
    <source>
        <dbReference type="PROSITE" id="PS50977"/>
    </source>
</evidence>